<dbReference type="Proteomes" id="UP000076482">
    <property type="component" value="Unassembled WGS sequence"/>
</dbReference>
<keyword evidence="3" id="KW-0378">Hydrolase</keyword>
<dbReference type="PROSITE" id="PS00662">
    <property type="entry name" value="T2SP_E"/>
    <property type="match status" value="1"/>
</dbReference>
<dbReference type="Gene3D" id="3.30.450.380">
    <property type="match status" value="1"/>
</dbReference>
<dbReference type="RefSeq" id="WP_063259813.1">
    <property type="nucleotide sequence ID" value="NZ_LJKE01000015.1"/>
</dbReference>
<dbReference type="InterPro" id="IPR027417">
    <property type="entry name" value="P-loop_NTPase"/>
</dbReference>
<dbReference type="InterPro" id="IPR050921">
    <property type="entry name" value="T4SS_GSP_E_ATPase"/>
</dbReference>
<dbReference type="SUPFAM" id="SSF52540">
    <property type="entry name" value="P-loop containing nucleoside triphosphate hydrolases"/>
    <property type="match status" value="1"/>
</dbReference>
<protein>
    <submittedName>
        <fullName evidence="3">Type II/IV secretion system ATP hydrolase TadA/VirB11/CpaF TadA subfamily</fullName>
    </submittedName>
</protein>
<dbReference type="AlphaFoldDB" id="A0A164QSR9"/>
<dbReference type="InterPro" id="IPR001482">
    <property type="entry name" value="T2SS/T4SS_dom"/>
</dbReference>
<reference evidence="3 4" key="1">
    <citation type="submission" date="2015-09" db="EMBL/GenBank/DDBJ databases">
        <title>Bacillus cereus food isolates.</title>
        <authorList>
            <person name="Boekhorst J."/>
        </authorList>
    </citation>
    <scope>NUCLEOTIDE SEQUENCE [LARGE SCALE GENOMIC DNA]</scope>
    <source>
        <strain evidence="3 4">B4088</strain>
    </source>
</reference>
<evidence type="ECO:0000259" key="2">
    <source>
        <dbReference type="PROSITE" id="PS00662"/>
    </source>
</evidence>
<organism evidence="3 4">
    <name type="scientific">Bacillus cereus</name>
    <dbReference type="NCBI Taxonomy" id="1396"/>
    <lineage>
        <taxon>Bacteria</taxon>
        <taxon>Bacillati</taxon>
        <taxon>Bacillota</taxon>
        <taxon>Bacilli</taxon>
        <taxon>Bacillales</taxon>
        <taxon>Bacillaceae</taxon>
        <taxon>Bacillus</taxon>
        <taxon>Bacillus cereus group</taxon>
    </lineage>
</organism>
<dbReference type="CDD" id="cd01130">
    <property type="entry name" value="VirB11-like_ATPase"/>
    <property type="match status" value="1"/>
</dbReference>
<dbReference type="Gene3D" id="3.40.50.300">
    <property type="entry name" value="P-loop containing nucleotide triphosphate hydrolases"/>
    <property type="match status" value="1"/>
</dbReference>
<comment type="similarity">
    <text evidence="1">Belongs to the GSP E family.</text>
</comment>
<dbReference type="PANTHER" id="PTHR30486:SF15">
    <property type="entry name" value="TYPE II_IV SECRETION SYSTEM ATPASE"/>
    <property type="match status" value="1"/>
</dbReference>
<accession>A0A164QSR9</accession>
<comment type="caution">
    <text evidence="3">The sequence shown here is derived from an EMBL/GenBank/DDBJ whole genome shotgun (WGS) entry which is preliminary data.</text>
</comment>
<gene>
    <name evidence="3" type="ORF">B4088_0593</name>
</gene>
<name>A0A164QSR9_BACCE</name>
<dbReference type="PATRIC" id="fig|1396.535.peg.4345"/>
<evidence type="ECO:0000313" key="3">
    <source>
        <dbReference type="EMBL" id="KZD72132.1"/>
    </source>
</evidence>
<feature type="domain" description="Bacterial type II secretion system protein E" evidence="2">
    <location>
        <begin position="295"/>
        <end position="309"/>
    </location>
</feature>
<evidence type="ECO:0000256" key="1">
    <source>
        <dbReference type="ARBA" id="ARBA00006611"/>
    </source>
</evidence>
<dbReference type="EMBL" id="LJKE01000015">
    <property type="protein sequence ID" value="KZD72132.1"/>
    <property type="molecule type" value="Genomic_DNA"/>
</dbReference>
<dbReference type="PANTHER" id="PTHR30486">
    <property type="entry name" value="TWITCHING MOTILITY PROTEIN PILT"/>
    <property type="match status" value="1"/>
</dbReference>
<dbReference type="GO" id="GO:0016887">
    <property type="term" value="F:ATP hydrolysis activity"/>
    <property type="evidence" value="ECO:0007669"/>
    <property type="project" value="InterPro"/>
</dbReference>
<proteinExistence type="inferred from homology"/>
<evidence type="ECO:0000313" key="4">
    <source>
        <dbReference type="Proteomes" id="UP000076482"/>
    </source>
</evidence>
<dbReference type="Pfam" id="PF00437">
    <property type="entry name" value="T2SSE"/>
    <property type="match status" value="1"/>
</dbReference>
<sequence length="474" mass="53069">MSINFFQEHLSVKEEKHLEEIRHTEMENLRSSIFSKLASRTSNMKLFGTKDPNDIEILIKHIKDIIEEETQNGNIKNLSKKSLRALTQEIILDITSLGKLHEAIQDETVSEVMVNAPDEVWIERKGHLIRTGINFRDNEEVTQLAQKIAIDVGRRLDNTQPITDARLPDGSRVHMVLPPITPKGTTITIRKFKKEKLTISDLINFGTISPKAAVILEALVKARGNIVISGGTGSGKTTTLNVCSNFVPDIERVITIEDSLELQLSCAHVVKMEARDKNAEGTGEISIRDLIKASLRMRPDRVIVGEVRDGSAFDLMQACNTGHDGSMGTTHSNSPELCVARLDNLILQAGFNLPSRAIRQVIATAVDVIVQISRLPDGSRRITHISEVSHFDEASERVVTKNIFEWRMTGVNAEGKLLGDFVHTGYRPSENLINKFELYGYNFDELVSKSDEHYQQLFENGNLLKEVSELEKTI</sequence>